<proteinExistence type="predicted"/>
<dbReference type="AlphaFoldDB" id="J9FSG6"/>
<accession>J9FSG6</accession>
<protein>
    <submittedName>
        <fullName evidence="1">Uncharacterized protein</fullName>
    </submittedName>
</protein>
<comment type="caution">
    <text evidence="1">The sequence shown here is derived from an EMBL/GenBank/DDBJ whole genome shotgun (WGS) entry which is preliminary data.</text>
</comment>
<evidence type="ECO:0000313" key="1">
    <source>
        <dbReference type="EMBL" id="EJW97443.1"/>
    </source>
</evidence>
<sequence>MLSISNKSSIKFKAFKILSLQLSSVTTKLASISLRLT</sequence>
<gene>
    <name evidence="1" type="ORF">EVA_14449</name>
</gene>
<organism evidence="1">
    <name type="scientific">gut metagenome</name>
    <dbReference type="NCBI Taxonomy" id="749906"/>
    <lineage>
        <taxon>unclassified sequences</taxon>
        <taxon>metagenomes</taxon>
        <taxon>organismal metagenomes</taxon>
    </lineage>
</organism>
<reference evidence="1" key="1">
    <citation type="journal article" date="2012" name="PLoS ONE">
        <title>Gene sets for utilization of primary and secondary nutrition supplies in the distal gut of endangered iberian lynx.</title>
        <authorList>
            <person name="Alcaide M."/>
            <person name="Messina E."/>
            <person name="Richter M."/>
            <person name="Bargiela R."/>
            <person name="Peplies J."/>
            <person name="Huws S.A."/>
            <person name="Newbold C.J."/>
            <person name="Golyshin P.N."/>
            <person name="Simon M.A."/>
            <person name="Lopez G."/>
            <person name="Yakimov M.M."/>
            <person name="Ferrer M."/>
        </authorList>
    </citation>
    <scope>NUCLEOTIDE SEQUENCE</scope>
</reference>
<dbReference type="EMBL" id="AMCI01004757">
    <property type="protein sequence ID" value="EJW97443.1"/>
    <property type="molecule type" value="Genomic_DNA"/>
</dbReference>
<name>J9FSG6_9ZZZZ</name>